<organism evidence="2 3">
    <name type="scientific">Corchorus capsularis</name>
    <name type="common">Jute</name>
    <dbReference type="NCBI Taxonomy" id="210143"/>
    <lineage>
        <taxon>Eukaryota</taxon>
        <taxon>Viridiplantae</taxon>
        <taxon>Streptophyta</taxon>
        <taxon>Embryophyta</taxon>
        <taxon>Tracheophyta</taxon>
        <taxon>Spermatophyta</taxon>
        <taxon>Magnoliopsida</taxon>
        <taxon>eudicotyledons</taxon>
        <taxon>Gunneridae</taxon>
        <taxon>Pentapetalae</taxon>
        <taxon>rosids</taxon>
        <taxon>malvids</taxon>
        <taxon>Malvales</taxon>
        <taxon>Malvaceae</taxon>
        <taxon>Grewioideae</taxon>
        <taxon>Apeibeae</taxon>
        <taxon>Corchorus</taxon>
    </lineage>
</organism>
<keyword evidence="3" id="KW-1185">Reference proteome</keyword>
<dbReference type="AlphaFoldDB" id="A0A1R3GW70"/>
<comment type="caution">
    <text evidence="2">The sequence shown here is derived from an EMBL/GenBank/DDBJ whole genome shotgun (WGS) entry which is preliminary data.</text>
</comment>
<dbReference type="EMBL" id="AWWV01013259">
    <property type="protein sequence ID" value="OMO62354.1"/>
    <property type="molecule type" value="Genomic_DNA"/>
</dbReference>
<sequence>MDEENPPLSSQALFNKQDNLYLRHSFPQQQKQRQQSRDTFGEAENDDPFQEGKLGMVLQIR</sequence>
<feature type="region of interest" description="Disordered" evidence="1">
    <location>
        <begin position="1"/>
        <end position="61"/>
    </location>
</feature>
<evidence type="ECO:0000313" key="3">
    <source>
        <dbReference type="Proteomes" id="UP000188268"/>
    </source>
</evidence>
<gene>
    <name evidence="2" type="ORF">CCACVL1_22880</name>
</gene>
<evidence type="ECO:0000256" key="1">
    <source>
        <dbReference type="SAM" id="MobiDB-lite"/>
    </source>
</evidence>
<dbReference type="Proteomes" id="UP000188268">
    <property type="component" value="Unassembled WGS sequence"/>
</dbReference>
<dbReference type="Gramene" id="OMO62354">
    <property type="protein sequence ID" value="OMO62354"/>
    <property type="gene ID" value="CCACVL1_22880"/>
</dbReference>
<protein>
    <submittedName>
        <fullName evidence="2">Uncharacterized protein</fullName>
    </submittedName>
</protein>
<feature type="compositionally biased region" description="Polar residues" evidence="1">
    <location>
        <begin position="7"/>
        <end position="18"/>
    </location>
</feature>
<accession>A0A1R3GW70</accession>
<evidence type="ECO:0000313" key="2">
    <source>
        <dbReference type="EMBL" id="OMO62354.1"/>
    </source>
</evidence>
<name>A0A1R3GW70_COCAP</name>
<reference evidence="2 3" key="1">
    <citation type="submission" date="2013-09" db="EMBL/GenBank/DDBJ databases">
        <title>Corchorus capsularis genome sequencing.</title>
        <authorList>
            <person name="Alam M."/>
            <person name="Haque M.S."/>
            <person name="Islam M.S."/>
            <person name="Emdad E.M."/>
            <person name="Islam M.M."/>
            <person name="Ahmed B."/>
            <person name="Halim A."/>
            <person name="Hossen Q.M.M."/>
            <person name="Hossain M.Z."/>
            <person name="Ahmed R."/>
            <person name="Khan M.M."/>
            <person name="Islam R."/>
            <person name="Rashid M.M."/>
            <person name="Khan S.A."/>
            <person name="Rahman M.S."/>
            <person name="Alam M."/>
        </authorList>
    </citation>
    <scope>NUCLEOTIDE SEQUENCE [LARGE SCALE GENOMIC DNA]</scope>
    <source>
        <strain evidence="3">cv. CVL-1</strain>
        <tissue evidence="2">Whole seedling</tissue>
    </source>
</reference>
<proteinExistence type="predicted"/>